<reference evidence="3" key="1">
    <citation type="journal article" date="2017" name="Nat. Commun.">
        <title>The asparagus genome sheds light on the origin and evolution of a young Y chromosome.</title>
        <authorList>
            <person name="Harkess A."/>
            <person name="Zhou J."/>
            <person name="Xu C."/>
            <person name="Bowers J.E."/>
            <person name="Van der Hulst R."/>
            <person name="Ayyampalayam S."/>
            <person name="Mercati F."/>
            <person name="Riccardi P."/>
            <person name="McKain M.R."/>
            <person name="Kakrana A."/>
            <person name="Tang H."/>
            <person name="Ray J."/>
            <person name="Groenendijk J."/>
            <person name="Arikit S."/>
            <person name="Mathioni S.M."/>
            <person name="Nakano M."/>
            <person name="Shan H."/>
            <person name="Telgmann-Rauber A."/>
            <person name="Kanno A."/>
            <person name="Yue Z."/>
            <person name="Chen H."/>
            <person name="Li W."/>
            <person name="Chen Y."/>
            <person name="Xu X."/>
            <person name="Zhang Y."/>
            <person name="Luo S."/>
            <person name="Chen H."/>
            <person name="Gao J."/>
            <person name="Mao Z."/>
            <person name="Pires J.C."/>
            <person name="Luo M."/>
            <person name="Kudrna D."/>
            <person name="Wing R.A."/>
            <person name="Meyers B.C."/>
            <person name="Yi K."/>
            <person name="Kong H."/>
            <person name="Lavrijsen P."/>
            <person name="Sunseri F."/>
            <person name="Falavigna A."/>
            <person name="Ye Y."/>
            <person name="Leebens-Mack J.H."/>
            <person name="Chen G."/>
        </authorList>
    </citation>
    <scope>NUCLEOTIDE SEQUENCE [LARGE SCALE GENOMIC DNA]</scope>
    <source>
        <strain evidence="3">cv. DH0086</strain>
    </source>
</reference>
<evidence type="ECO:0000313" key="2">
    <source>
        <dbReference type="EMBL" id="ONK66455.1"/>
    </source>
</evidence>
<feature type="region of interest" description="Disordered" evidence="1">
    <location>
        <begin position="101"/>
        <end position="131"/>
    </location>
</feature>
<dbReference type="Gramene" id="ONK66455">
    <property type="protein sequence ID" value="ONK66455"/>
    <property type="gene ID" value="A4U43_C06F8260"/>
</dbReference>
<evidence type="ECO:0000313" key="3">
    <source>
        <dbReference type="Proteomes" id="UP000243459"/>
    </source>
</evidence>
<dbReference type="EMBL" id="CM007386">
    <property type="protein sequence ID" value="ONK66455.1"/>
    <property type="molecule type" value="Genomic_DNA"/>
</dbReference>
<name>A0A5P1EKD1_ASPOF</name>
<dbReference type="Proteomes" id="UP000243459">
    <property type="component" value="Chromosome 6"/>
</dbReference>
<sequence>MDEDVGDVLDREARAVGDFYPEAPPVDRLVAGDDELLLEGDEHVSGEDDPQGLLLDDAPAEGSWLGFLDVVVGVICHDVDLALLAPAVGLFSAEPLGTPRGAGGFQPSRHAHASSDSIGSAMQSPSARAEAPGSCSCRWVALHDYSG</sequence>
<dbReference type="AlphaFoldDB" id="A0A5P1EKD1"/>
<proteinExistence type="predicted"/>
<gene>
    <name evidence="2" type="ORF">A4U43_C06F8260</name>
</gene>
<accession>A0A5P1EKD1</accession>
<evidence type="ECO:0000256" key="1">
    <source>
        <dbReference type="SAM" id="MobiDB-lite"/>
    </source>
</evidence>
<organism evidence="2 3">
    <name type="scientific">Asparagus officinalis</name>
    <name type="common">Garden asparagus</name>
    <dbReference type="NCBI Taxonomy" id="4686"/>
    <lineage>
        <taxon>Eukaryota</taxon>
        <taxon>Viridiplantae</taxon>
        <taxon>Streptophyta</taxon>
        <taxon>Embryophyta</taxon>
        <taxon>Tracheophyta</taxon>
        <taxon>Spermatophyta</taxon>
        <taxon>Magnoliopsida</taxon>
        <taxon>Liliopsida</taxon>
        <taxon>Asparagales</taxon>
        <taxon>Asparagaceae</taxon>
        <taxon>Asparagoideae</taxon>
        <taxon>Asparagus</taxon>
    </lineage>
</organism>
<keyword evidence="3" id="KW-1185">Reference proteome</keyword>
<feature type="compositionally biased region" description="Polar residues" evidence="1">
    <location>
        <begin position="114"/>
        <end position="126"/>
    </location>
</feature>
<protein>
    <submittedName>
        <fullName evidence="2">Uncharacterized protein</fullName>
    </submittedName>
</protein>